<evidence type="ECO:0000313" key="2">
    <source>
        <dbReference type="EMBL" id="QBI55772.1"/>
    </source>
</evidence>
<keyword evidence="3" id="KW-1185">Reference proteome</keyword>
<dbReference type="Pfam" id="PF04149">
    <property type="entry name" value="DUF397"/>
    <property type="match status" value="1"/>
</dbReference>
<accession>A0A4V0ZK52</accession>
<feature type="domain" description="DUF397" evidence="1">
    <location>
        <begin position="10"/>
        <end position="59"/>
    </location>
</feature>
<dbReference type="OrthoDB" id="3431811at2"/>
<organism evidence="2 3">
    <name type="scientific">Streptomonospora litoralis</name>
    <dbReference type="NCBI Taxonomy" id="2498135"/>
    <lineage>
        <taxon>Bacteria</taxon>
        <taxon>Bacillati</taxon>
        <taxon>Actinomycetota</taxon>
        <taxon>Actinomycetes</taxon>
        <taxon>Streptosporangiales</taxon>
        <taxon>Nocardiopsidaceae</taxon>
        <taxon>Streptomonospora</taxon>
    </lineage>
</organism>
<dbReference type="AlphaFoldDB" id="A0A4V0ZK52"/>
<reference evidence="2 3" key="1">
    <citation type="submission" date="2019-02" db="EMBL/GenBank/DDBJ databases">
        <authorList>
            <person name="Khodamoradi S."/>
            <person name="Hahnke R.L."/>
            <person name="Kaempfer P."/>
            <person name="Schumann P."/>
            <person name="Rohde M."/>
            <person name="Steinert M."/>
            <person name="Luzhetskyy A."/>
            <person name="Wink J."/>
            <person name="Ruckert C."/>
        </authorList>
    </citation>
    <scope>NUCLEOTIDE SEQUENCE [LARGE SCALE GENOMIC DNA]</scope>
    <source>
        <strain evidence="2 3">M2</strain>
    </source>
</reference>
<gene>
    <name evidence="2" type="ORF">EKD16_20045</name>
</gene>
<name>A0A4V0ZK52_9ACTN</name>
<proteinExistence type="predicted"/>
<dbReference type="InterPro" id="IPR007278">
    <property type="entry name" value="DUF397"/>
</dbReference>
<sequence>MNDNFPAPTDFRKSSYSDLNNCVEVADTFHGAAVRDTRHRHLGHIEFPAAEWRAFLADLTAEQL</sequence>
<dbReference type="RefSeq" id="WP_131100011.1">
    <property type="nucleotide sequence ID" value="NZ_CP036455.1"/>
</dbReference>
<evidence type="ECO:0000259" key="1">
    <source>
        <dbReference type="Pfam" id="PF04149"/>
    </source>
</evidence>
<dbReference type="Proteomes" id="UP000292235">
    <property type="component" value="Chromosome"/>
</dbReference>
<evidence type="ECO:0000313" key="3">
    <source>
        <dbReference type="Proteomes" id="UP000292235"/>
    </source>
</evidence>
<dbReference type="EMBL" id="CP036455">
    <property type="protein sequence ID" value="QBI55772.1"/>
    <property type="molecule type" value="Genomic_DNA"/>
</dbReference>
<protein>
    <recommendedName>
        <fullName evidence="1">DUF397 domain-containing protein</fullName>
    </recommendedName>
</protein>
<dbReference type="KEGG" id="strr:EKD16_20045"/>